<dbReference type="EMBL" id="CP022605">
    <property type="protein sequence ID" value="ASV88530.1"/>
    <property type="molecule type" value="Genomic_DNA"/>
</dbReference>
<evidence type="ECO:0000313" key="2">
    <source>
        <dbReference type="Proteomes" id="UP000215256"/>
    </source>
</evidence>
<sequence length="69" mass="7672">MMINWKNYLLVVWGGMAWISPGLDGLHVARAKSTFGVRAPISDTSSRRNFVICDERVVDIKISSSFSPS</sequence>
<dbReference type="Proteomes" id="UP000215256">
    <property type="component" value="Plasmid unnamed1"/>
</dbReference>
<proteinExistence type="predicted"/>
<gene>
    <name evidence="1" type="ORF">CES85_3756</name>
</gene>
<evidence type="ECO:0000313" key="1">
    <source>
        <dbReference type="EMBL" id="ASV88530.1"/>
    </source>
</evidence>
<accession>A0A248UPQ7</accession>
<geneLocation type="plasmid" evidence="1 2">
    <name>unnamed1</name>
</geneLocation>
<organism evidence="1 2">
    <name type="scientific">Ochrobactrum quorumnocens</name>
    <dbReference type="NCBI Taxonomy" id="271865"/>
    <lineage>
        <taxon>Bacteria</taxon>
        <taxon>Pseudomonadati</taxon>
        <taxon>Pseudomonadota</taxon>
        <taxon>Alphaproteobacteria</taxon>
        <taxon>Hyphomicrobiales</taxon>
        <taxon>Brucellaceae</taxon>
        <taxon>Brucella/Ochrobactrum group</taxon>
        <taxon>Ochrobactrum</taxon>
    </lineage>
</organism>
<dbReference type="KEGG" id="och:CES85_3756"/>
<dbReference type="AlphaFoldDB" id="A0A248UPQ7"/>
<protein>
    <submittedName>
        <fullName evidence="1">Uncharacterized protein</fullName>
    </submittedName>
</protein>
<reference evidence="1 2" key="1">
    <citation type="submission" date="2017-07" db="EMBL/GenBank/DDBJ databases">
        <title>Phylogenetic study on the rhizospheric bacterium Ochrobactrum sp. A44.</title>
        <authorList>
            <person name="Krzyzanowska D.M."/>
            <person name="Ossowicki A."/>
            <person name="Rajewska M."/>
            <person name="Maciag T."/>
            <person name="Kaczynski Z."/>
            <person name="Czerwicka M."/>
            <person name="Jafra S."/>
        </authorList>
    </citation>
    <scope>NUCLEOTIDE SEQUENCE [LARGE SCALE GENOMIC DNA]</scope>
    <source>
        <strain evidence="1 2">A44</strain>
        <plasmid evidence="1 2">unnamed1</plasmid>
    </source>
</reference>
<name>A0A248UPQ7_9HYPH</name>
<keyword evidence="1" id="KW-0614">Plasmid</keyword>